<dbReference type="InterPro" id="IPR016032">
    <property type="entry name" value="Sig_transdc_resp-reg_C-effctor"/>
</dbReference>
<evidence type="ECO:0000256" key="2">
    <source>
        <dbReference type="PROSITE-ProRule" id="PRU00169"/>
    </source>
</evidence>
<dbReference type="CDD" id="cd06170">
    <property type="entry name" value="LuxR_C_like"/>
    <property type="match status" value="1"/>
</dbReference>
<proteinExistence type="predicted"/>
<dbReference type="STRING" id="437022.CC99x_02103"/>
<evidence type="ECO:0000256" key="1">
    <source>
        <dbReference type="ARBA" id="ARBA00023125"/>
    </source>
</evidence>
<dbReference type="InterPro" id="IPR001789">
    <property type="entry name" value="Sig_transdc_resp-reg_receiver"/>
</dbReference>
<name>A0A0Q9YAD7_9GAMM</name>
<dbReference type="Gene3D" id="1.10.10.10">
    <property type="entry name" value="Winged helix-like DNA-binding domain superfamily/Winged helix DNA-binding domain"/>
    <property type="match status" value="1"/>
</dbReference>
<dbReference type="SUPFAM" id="SSF46894">
    <property type="entry name" value="C-terminal effector domain of the bipartite response regulators"/>
    <property type="match status" value="1"/>
</dbReference>
<organism evidence="5">
    <name type="scientific">Candidatus Berkiella cookevillensis</name>
    <dbReference type="NCBI Taxonomy" id="437022"/>
    <lineage>
        <taxon>Bacteria</taxon>
        <taxon>Pseudomonadati</taxon>
        <taxon>Pseudomonadota</taxon>
        <taxon>Gammaproteobacteria</taxon>
        <taxon>Candidatus Berkiellales</taxon>
        <taxon>Candidatus Berkiellaceae</taxon>
        <taxon>Candidatus Berkiella</taxon>
    </lineage>
</organism>
<accession>A0A0Q9YAD7</accession>
<dbReference type="InterPro" id="IPR039420">
    <property type="entry name" value="WalR-like"/>
</dbReference>
<keyword evidence="2" id="KW-0597">Phosphoprotein</keyword>
<keyword evidence="1" id="KW-0238">DNA-binding</keyword>
<gene>
    <name evidence="5" type="primary">degU</name>
    <name evidence="5" type="ORF">CC99x_02103</name>
</gene>
<dbReference type="AlphaFoldDB" id="A0A0Q9YAD7"/>
<dbReference type="PANTHER" id="PTHR43214:SF43">
    <property type="entry name" value="TWO-COMPONENT RESPONSE REGULATOR"/>
    <property type="match status" value="1"/>
</dbReference>
<feature type="domain" description="Response regulatory" evidence="4">
    <location>
        <begin position="1"/>
        <end position="116"/>
    </location>
</feature>
<feature type="modified residue" description="4-aspartylphosphate" evidence="2">
    <location>
        <position position="51"/>
    </location>
</feature>
<reference evidence="5" key="1">
    <citation type="submission" date="2015-09" db="EMBL/GenBank/DDBJ databases">
        <title>Draft Genome Sequences of Two Novel Amoeba-resistant Intranuclear Bacteria, Candidatus Berkiella cookevillensis and Candidatus Berkiella aquae.</title>
        <authorList>
            <person name="Mehari Y.T."/>
            <person name="Arivett B.A."/>
            <person name="Farone A.L."/>
            <person name="Gunderson J.H."/>
            <person name="Farone M.B."/>
        </authorList>
    </citation>
    <scope>NUCLEOTIDE SEQUENCE [LARGE SCALE GENOMIC DNA]</scope>
    <source>
        <strain evidence="5">CC99</strain>
    </source>
</reference>
<dbReference type="InterPro" id="IPR000792">
    <property type="entry name" value="Tscrpt_reg_LuxR_C"/>
</dbReference>
<dbReference type="PROSITE" id="PS50110">
    <property type="entry name" value="RESPONSE_REGULATORY"/>
    <property type="match status" value="1"/>
</dbReference>
<dbReference type="InterPro" id="IPR011006">
    <property type="entry name" value="CheY-like_superfamily"/>
</dbReference>
<sequence length="242" mass="27452">MILIATDDGQRAHRWQQYVSAEYTVYELIVSDKKTLEICLKKISIDAVLLDKALLGEGGIHELSEIHEIQPETRLILMTDIAEQREEVASILFGAKAYCEYDINDVMLSRVLRTVLADELWVDRKFVSRLLGEIEGIARAQHTEAQQLDKGLSLLTPRETEIAKLVAGGASNRVIAEQLNISERTVKAHLGVIFRKINIVDRLQLALFINRHQQISSIWHQENDVPSTHSIASHKEEKKKDP</sequence>
<dbReference type="GO" id="GO:0003677">
    <property type="term" value="F:DNA binding"/>
    <property type="evidence" value="ECO:0007669"/>
    <property type="project" value="UniProtKB-KW"/>
</dbReference>
<evidence type="ECO:0000259" key="4">
    <source>
        <dbReference type="PROSITE" id="PS50110"/>
    </source>
</evidence>
<dbReference type="SMART" id="SM00421">
    <property type="entry name" value="HTH_LUXR"/>
    <property type="match status" value="1"/>
</dbReference>
<dbReference type="EMBL" id="LKHV01000013">
    <property type="protein sequence ID" value="KRG17644.1"/>
    <property type="molecule type" value="Genomic_DNA"/>
</dbReference>
<dbReference type="Pfam" id="PF00196">
    <property type="entry name" value="GerE"/>
    <property type="match status" value="1"/>
</dbReference>
<dbReference type="InterPro" id="IPR036388">
    <property type="entry name" value="WH-like_DNA-bd_sf"/>
</dbReference>
<dbReference type="RefSeq" id="WP_057625206.1">
    <property type="nucleotide sequence ID" value="NZ_LKHV02000001.1"/>
</dbReference>
<dbReference type="Gene3D" id="3.40.50.2300">
    <property type="match status" value="1"/>
</dbReference>
<dbReference type="GO" id="GO:0006355">
    <property type="term" value="P:regulation of DNA-templated transcription"/>
    <property type="evidence" value="ECO:0007669"/>
    <property type="project" value="InterPro"/>
</dbReference>
<evidence type="ECO:0000259" key="3">
    <source>
        <dbReference type="PROSITE" id="PS50043"/>
    </source>
</evidence>
<dbReference type="PRINTS" id="PR00038">
    <property type="entry name" value="HTHLUXR"/>
</dbReference>
<dbReference type="SUPFAM" id="SSF52172">
    <property type="entry name" value="CheY-like"/>
    <property type="match status" value="1"/>
</dbReference>
<dbReference type="GO" id="GO:0000160">
    <property type="term" value="P:phosphorelay signal transduction system"/>
    <property type="evidence" value="ECO:0007669"/>
    <property type="project" value="InterPro"/>
</dbReference>
<protein>
    <submittedName>
        <fullName evidence="5">Transcriptional regulatory protein DegU</fullName>
    </submittedName>
</protein>
<evidence type="ECO:0000313" key="5">
    <source>
        <dbReference type="EMBL" id="KRG17644.1"/>
    </source>
</evidence>
<dbReference type="PANTHER" id="PTHR43214">
    <property type="entry name" value="TWO-COMPONENT RESPONSE REGULATOR"/>
    <property type="match status" value="1"/>
</dbReference>
<dbReference type="PROSITE" id="PS50043">
    <property type="entry name" value="HTH_LUXR_2"/>
    <property type="match status" value="1"/>
</dbReference>
<comment type="caution">
    <text evidence="5">The sequence shown here is derived from an EMBL/GenBank/DDBJ whole genome shotgun (WGS) entry which is preliminary data.</text>
</comment>
<feature type="domain" description="HTH luxR-type" evidence="3">
    <location>
        <begin position="148"/>
        <end position="213"/>
    </location>
</feature>